<dbReference type="SUPFAM" id="SSF55781">
    <property type="entry name" value="GAF domain-like"/>
    <property type="match status" value="1"/>
</dbReference>
<feature type="domain" description="Histidine kinase" evidence="10">
    <location>
        <begin position="358"/>
        <end position="556"/>
    </location>
</feature>
<keyword evidence="8" id="KW-0902">Two-component regulatory system</keyword>
<dbReference type="Gene3D" id="1.20.5.1930">
    <property type="match status" value="1"/>
</dbReference>
<evidence type="ECO:0000313" key="11">
    <source>
        <dbReference type="EMBL" id="ROR32163.1"/>
    </source>
</evidence>
<evidence type="ECO:0000259" key="10">
    <source>
        <dbReference type="PROSITE" id="PS50109"/>
    </source>
</evidence>
<evidence type="ECO:0000256" key="2">
    <source>
        <dbReference type="ARBA" id="ARBA00012438"/>
    </source>
</evidence>
<dbReference type="InterPro" id="IPR005467">
    <property type="entry name" value="His_kinase_dom"/>
</dbReference>
<dbReference type="SMART" id="SM00065">
    <property type="entry name" value="GAF"/>
    <property type="match status" value="1"/>
</dbReference>
<dbReference type="InterPro" id="IPR050482">
    <property type="entry name" value="Sensor_HK_TwoCompSys"/>
</dbReference>
<dbReference type="RefSeq" id="WP_123401134.1">
    <property type="nucleotide sequence ID" value="NZ_RJVI01000002.1"/>
</dbReference>
<keyword evidence="9" id="KW-0472">Membrane</keyword>
<dbReference type="Pfam" id="PF02518">
    <property type="entry name" value="HATPase_c"/>
    <property type="match status" value="1"/>
</dbReference>
<keyword evidence="9" id="KW-1133">Transmembrane helix</keyword>
<keyword evidence="3" id="KW-0597">Phosphoprotein</keyword>
<dbReference type="SUPFAM" id="SSF55874">
    <property type="entry name" value="ATPase domain of HSP90 chaperone/DNA topoisomerase II/histidine kinase"/>
    <property type="match status" value="1"/>
</dbReference>
<evidence type="ECO:0000256" key="7">
    <source>
        <dbReference type="ARBA" id="ARBA00022840"/>
    </source>
</evidence>
<gene>
    <name evidence="11" type="ORF">EDC57_1354</name>
</gene>
<dbReference type="GO" id="GO:0005524">
    <property type="term" value="F:ATP binding"/>
    <property type="evidence" value="ECO:0007669"/>
    <property type="project" value="UniProtKB-KW"/>
</dbReference>
<feature type="transmembrane region" description="Helical" evidence="9">
    <location>
        <begin position="72"/>
        <end position="92"/>
    </location>
</feature>
<accession>A0A3N1XZZ7</accession>
<dbReference type="PROSITE" id="PS50109">
    <property type="entry name" value="HIS_KIN"/>
    <property type="match status" value="1"/>
</dbReference>
<evidence type="ECO:0000256" key="5">
    <source>
        <dbReference type="ARBA" id="ARBA00022741"/>
    </source>
</evidence>
<dbReference type="GO" id="GO:0046983">
    <property type="term" value="F:protein dimerization activity"/>
    <property type="evidence" value="ECO:0007669"/>
    <property type="project" value="InterPro"/>
</dbReference>
<dbReference type="EMBL" id="RJVI01000002">
    <property type="protein sequence ID" value="ROR32163.1"/>
    <property type="molecule type" value="Genomic_DNA"/>
</dbReference>
<keyword evidence="12" id="KW-1185">Reference proteome</keyword>
<evidence type="ECO:0000256" key="3">
    <source>
        <dbReference type="ARBA" id="ARBA00022553"/>
    </source>
</evidence>
<dbReference type="Proteomes" id="UP000276634">
    <property type="component" value="Unassembled WGS sequence"/>
</dbReference>
<name>A0A3N1XZZ7_9GAMM</name>
<dbReference type="PANTHER" id="PTHR24421:SF10">
    <property type="entry name" value="NITRATE_NITRITE SENSOR PROTEIN NARQ"/>
    <property type="match status" value="1"/>
</dbReference>
<keyword evidence="7" id="KW-0067">ATP-binding</keyword>
<dbReference type="InterPro" id="IPR011712">
    <property type="entry name" value="Sig_transdc_His_kin_sub3_dim/P"/>
</dbReference>
<dbReference type="Gene3D" id="3.30.565.10">
    <property type="entry name" value="Histidine kinase-like ATPase, C-terminal domain"/>
    <property type="match status" value="1"/>
</dbReference>
<dbReference type="EC" id="2.7.13.3" evidence="2"/>
<sequence length="566" mass="61751">MAGRRRIGDRGDAAAAALAAAVVNSGPGPTCAPAAGRIAMAAIGEDAHHRHPTQAARPGRPGVAAFLLREGLLLPFLLLAALLGALLIATLATGAGPWIPALAGAALALLAYLGHRAHARLARSLGEVAAWAARVRAGDLGARMAGDSPLAAEINAIGEDLERVSRAVDEEICRHTDTLAQKTRSLQVLYDVAASINASRDLDDLLGRFLDTLIRVVRARAATVRLRGEDGTLRLVASRGLDPELEERERHVDVRNCLCGAAAADGALLCRTDLQACEQALAGPLLGGEQATLVVVPLHYRGRTLGIYNLFVDRPGFRLDDDERELLTSIGRHLGMAIEKARLDEKARRFSVMRERTMLAHELHDSLAQTLASLRYQVRMLAEMMEQGDATAGRRELERIRNGLDEAHTELRELLVHFRAPLDDRGLLPAIEETVERFRRETGIATFLQKECGAARLPALYELQVLRIVQEALANIRKHSRAHAVRILMRCRDGEYHVLVEDDGVGFEGRHLEGRPGEHVGLSIMQERARRLGGELRIESEPGEGTRVDLRFRDPGEVVPEPVRIQ</sequence>
<dbReference type="Pfam" id="PF07730">
    <property type="entry name" value="HisKA_3"/>
    <property type="match status" value="1"/>
</dbReference>
<dbReference type="InterPro" id="IPR029016">
    <property type="entry name" value="GAF-like_dom_sf"/>
</dbReference>
<dbReference type="GO" id="GO:0016020">
    <property type="term" value="C:membrane"/>
    <property type="evidence" value="ECO:0007669"/>
    <property type="project" value="InterPro"/>
</dbReference>
<dbReference type="InterPro" id="IPR003594">
    <property type="entry name" value="HATPase_dom"/>
</dbReference>
<keyword evidence="6 11" id="KW-0418">Kinase</keyword>
<comment type="caution">
    <text evidence="11">The sequence shown here is derived from an EMBL/GenBank/DDBJ whole genome shotgun (WGS) entry which is preliminary data.</text>
</comment>
<evidence type="ECO:0000313" key="12">
    <source>
        <dbReference type="Proteomes" id="UP000276634"/>
    </source>
</evidence>
<dbReference type="CDD" id="cd16917">
    <property type="entry name" value="HATPase_UhpB-NarQ-NarX-like"/>
    <property type="match status" value="1"/>
</dbReference>
<dbReference type="PANTHER" id="PTHR24421">
    <property type="entry name" value="NITRATE/NITRITE SENSOR PROTEIN NARX-RELATED"/>
    <property type="match status" value="1"/>
</dbReference>
<evidence type="ECO:0000256" key="1">
    <source>
        <dbReference type="ARBA" id="ARBA00000085"/>
    </source>
</evidence>
<reference evidence="11 12" key="1">
    <citation type="submission" date="2018-11" db="EMBL/GenBank/DDBJ databases">
        <title>Genomic Encyclopedia of Type Strains, Phase IV (KMG-IV): sequencing the most valuable type-strain genomes for metagenomic binning, comparative biology and taxonomic classification.</title>
        <authorList>
            <person name="Goeker M."/>
        </authorList>
    </citation>
    <scope>NUCLEOTIDE SEQUENCE [LARGE SCALE GENOMIC DNA]</scope>
    <source>
        <strain evidence="11 12">DSM 100275</strain>
    </source>
</reference>
<dbReference type="SMART" id="SM00387">
    <property type="entry name" value="HATPase_c"/>
    <property type="match status" value="1"/>
</dbReference>
<organism evidence="11 12">
    <name type="scientific">Inmirania thermothiophila</name>
    <dbReference type="NCBI Taxonomy" id="1750597"/>
    <lineage>
        <taxon>Bacteria</taxon>
        <taxon>Pseudomonadati</taxon>
        <taxon>Pseudomonadota</taxon>
        <taxon>Gammaproteobacteria</taxon>
        <taxon>Chromatiales</taxon>
        <taxon>Ectothiorhodospiraceae</taxon>
        <taxon>Inmirania</taxon>
    </lineage>
</organism>
<dbReference type="InterPro" id="IPR036890">
    <property type="entry name" value="HATPase_C_sf"/>
</dbReference>
<evidence type="ECO:0000256" key="4">
    <source>
        <dbReference type="ARBA" id="ARBA00022679"/>
    </source>
</evidence>
<keyword evidence="9" id="KW-0812">Transmembrane</keyword>
<dbReference type="GO" id="GO:0000155">
    <property type="term" value="F:phosphorelay sensor kinase activity"/>
    <property type="evidence" value="ECO:0007669"/>
    <property type="project" value="InterPro"/>
</dbReference>
<evidence type="ECO:0000256" key="6">
    <source>
        <dbReference type="ARBA" id="ARBA00022777"/>
    </source>
</evidence>
<keyword evidence="5" id="KW-0547">Nucleotide-binding</keyword>
<dbReference type="InterPro" id="IPR003018">
    <property type="entry name" value="GAF"/>
</dbReference>
<dbReference type="Pfam" id="PF13185">
    <property type="entry name" value="GAF_2"/>
    <property type="match status" value="1"/>
</dbReference>
<proteinExistence type="predicted"/>
<dbReference type="OrthoDB" id="9811306at2"/>
<comment type="catalytic activity">
    <reaction evidence="1">
        <text>ATP + protein L-histidine = ADP + protein N-phospho-L-histidine.</text>
        <dbReference type="EC" id="2.7.13.3"/>
    </reaction>
</comment>
<dbReference type="AlphaFoldDB" id="A0A3N1XZZ7"/>
<keyword evidence="4" id="KW-0808">Transferase</keyword>
<evidence type="ECO:0000256" key="9">
    <source>
        <dbReference type="SAM" id="Phobius"/>
    </source>
</evidence>
<protein>
    <recommendedName>
        <fullName evidence="2">histidine kinase</fullName>
        <ecNumber evidence="2">2.7.13.3</ecNumber>
    </recommendedName>
</protein>
<evidence type="ECO:0000256" key="8">
    <source>
        <dbReference type="ARBA" id="ARBA00023012"/>
    </source>
</evidence>
<dbReference type="Gene3D" id="3.30.450.40">
    <property type="match status" value="1"/>
</dbReference>